<dbReference type="GO" id="GO:0015252">
    <property type="term" value="F:proton channel activity"/>
    <property type="evidence" value="ECO:0007669"/>
    <property type="project" value="InterPro"/>
</dbReference>
<proteinExistence type="inferred from homology"/>
<keyword evidence="6" id="KW-0631">Potassium channel</keyword>
<keyword evidence="8 13" id="KW-1133">Transmembrane helix</keyword>
<evidence type="ECO:0000256" key="12">
    <source>
        <dbReference type="ARBA" id="ARBA00034430"/>
    </source>
</evidence>
<feature type="transmembrane region" description="Helical" evidence="13">
    <location>
        <begin position="23"/>
        <end position="43"/>
    </location>
</feature>
<keyword evidence="15" id="KW-1185">Reference proteome</keyword>
<keyword evidence="5 13" id="KW-0812">Transmembrane</keyword>
<dbReference type="GO" id="GO:0005267">
    <property type="term" value="F:potassium channel activity"/>
    <property type="evidence" value="ECO:0007669"/>
    <property type="project" value="UniProtKB-KW"/>
</dbReference>
<protein>
    <submittedName>
        <fullName evidence="14">Uncharacterized protein</fullName>
    </submittedName>
</protein>
<dbReference type="InterPro" id="IPR010617">
    <property type="entry name" value="TMEM175-like"/>
</dbReference>
<dbReference type="Proteomes" id="UP000271624">
    <property type="component" value="Unassembled WGS sequence"/>
</dbReference>
<evidence type="ECO:0000256" key="11">
    <source>
        <dbReference type="ARBA" id="ARBA00023303"/>
    </source>
</evidence>
<organism evidence="14 15">
    <name type="scientific">Dulcicalothrix desertica PCC 7102</name>
    <dbReference type="NCBI Taxonomy" id="232991"/>
    <lineage>
        <taxon>Bacteria</taxon>
        <taxon>Bacillati</taxon>
        <taxon>Cyanobacteriota</taxon>
        <taxon>Cyanophyceae</taxon>
        <taxon>Nostocales</taxon>
        <taxon>Calotrichaceae</taxon>
        <taxon>Dulcicalothrix</taxon>
    </lineage>
</organism>
<evidence type="ECO:0000313" key="15">
    <source>
        <dbReference type="Proteomes" id="UP000271624"/>
    </source>
</evidence>
<comment type="similarity">
    <text evidence="2">Belongs to the TMEM175 family.</text>
</comment>
<evidence type="ECO:0000256" key="7">
    <source>
        <dbReference type="ARBA" id="ARBA00022958"/>
    </source>
</evidence>
<keyword evidence="4" id="KW-0633">Potassium transport</keyword>
<keyword evidence="10 13" id="KW-0472">Membrane</keyword>
<dbReference type="EMBL" id="RSCL01000004">
    <property type="protein sequence ID" value="RUT07564.1"/>
    <property type="molecule type" value="Genomic_DNA"/>
</dbReference>
<evidence type="ECO:0000256" key="8">
    <source>
        <dbReference type="ARBA" id="ARBA00022989"/>
    </source>
</evidence>
<evidence type="ECO:0000256" key="5">
    <source>
        <dbReference type="ARBA" id="ARBA00022692"/>
    </source>
</evidence>
<accession>A0A433VN73</accession>
<evidence type="ECO:0000256" key="6">
    <source>
        <dbReference type="ARBA" id="ARBA00022826"/>
    </source>
</evidence>
<evidence type="ECO:0000256" key="3">
    <source>
        <dbReference type="ARBA" id="ARBA00022448"/>
    </source>
</evidence>
<name>A0A433VN73_9CYAN</name>
<keyword evidence="7" id="KW-0630">Potassium</keyword>
<evidence type="ECO:0000256" key="4">
    <source>
        <dbReference type="ARBA" id="ARBA00022538"/>
    </source>
</evidence>
<dbReference type="GO" id="GO:0016020">
    <property type="term" value="C:membrane"/>
    <property type="evidence" value="ECO:0007669"/>
    <property type="project" value="UniProtKB-SubCell"/>
</dbReference>
<sequence>MIAIIITIMVLELKVPHGNDVTALRPLIPVFLNYVLSFIYMCYTLRENTKRFPVAPRPIRRSSSK</sequence>
<keyword evidence="9" id="KW-0406">Ion transport</keyword>
<comment type="caution">
    <text evidence="14">The sequence shown here is derived from an EMBL/GenBank/DDBJ whole genome shotgun (WGS) entry which is preliminary data.</text>
</comment>
<dbReference type="OrthoDB" id="7626281at2"/>
<keyword evidence="3" id="KW-0813">Transport</keyword>
<dbReference type="AlphaFoldDB" id="A0A433VN73"/>
<evidence type="ECO:0000313" key="14">
    <source>
        <dbReference type="EMBL" id="RUT07564.1"/>
    </source>
</evidence>
<reference evidence="14" key="2">
    <citation type="journal article" date="2019" name="Genome Biol. Evol.">
        <title>Day and night: Metabolic profiles and evolutionary relationships of six axenic non-marine cyanobacteria.</title>
        <authorList>
            <person name="Will S.E."/>
            <person name="Henke P."/>
            <person name="Boedeker C."/>
            <person name="Huang S."/>
            <person name="Brinkmann H."/>
            <person name="Rohde M."/>
            <person name="Jarek M."/>
            <person name="Friedl T."/>
            <person name="Seufert S."/>
            <person name="Schumacher M."/>
            <person name="Overmann J."/>
            <person name="Neumann-Schaal M."/>
            <person name="Petersen J."/>
        </authorList>
    </citation>
    <scope>NUCLEOTIDE SEQUENCE [LARGE SCALE GENOMIC DNA]</scope>
    <source>
        <strain evidence="14">PCC 7102</strain>
    </source>
</reference>
<evidence type="ECO:0000256" key="10">
    <source>
        <dbReference type="ARBA" id="ARBA00023136"/>
    </source>
</evidence>
<evidence type="ECO:0000256" key="13">
    <source>
        <dbReference type="SAM" id="Phobius"/>
    </source>
</evidence>
<evidence type="ECO:0000256" key="2">
    <source>
        <dbReference type="ARBA" id="ARBA00006920"/>
    </source>
</evidence>
<reference evidence="14" key="1">
    <citation type="submission" date="2018-12" db="EMBL/GenBank/DDBJ databases">
        <authorList>
            <person name="Will S."/>
            <person name="Neumann-Schaal M."/>
            <person name="Henke P."/>
        </authorList>
    </citation>
    <scope>NUCLEOTIDE SEQUENCE</scope>
    <source>
        <strain evidence="14">PCC 7102</strain>
    </source>
</reference>
<comment type="catalytic activity">
    <reaction evidence="12">
        <text>K(+)(in) = K(+)(out)</text>
        <dbReference type="Rhea" id="RHEA:29463"/>
        <dbReference type="ChEBI" id="CHEBI:29103"/>
    </reaction>
</comment>
<comment type="subcellular location">
    <subcellularLocation>
        <location evidence="1">Membrane</location>
        <topology evidence="1">Multi-pass membrane protein</topology>
    </subcellularLocation>
</comment>
<dbReference type="Pfam" id="PF06736">
    <property type="entry name" value="TMEM175"/>
    <property type="match status" value="1"/>
</dbReference>
<gene>
    <name evidence="14" type="ORF">DSM106972_018240</name>
</gene>
<evidence type="ECO:0000256" key="9">
    <source>
        <dbReference type="ARBA" id="ARBA00023065"/>
    </source>
</evidence>
<keyword evidence="11" id="KW-0407">Ion channel</keyword>
<evidence type="ECO:0000256" key="1">
    <source>
        <dbReference type="ARBA" id="ARBA00004141"/>
    </source>
</evidence>